<feature type="compositionally biased region" description="Low complexity" evidence="1">
    <location>
        <begin position="594"/>
        <end position="604"/>
    </location>
</feature>
<comment type="caution">
    <text evidence="4">The sequence shown here is derived from an EMBL/GenBank/DDBJ whole genome shotgun (WGS) entry which is preliminary data.</text>
</comment>
<dbReference type="SUPFAM" id="SSF81324">
    <property type="entry name" value="Voltage-gated potassium channels"/>
    <property type="match status" value="2"/>
</dbReference>
<feature type="region of interest" description="Disordered" evidence="1">
    <location>
        <begin position="586"/>
        <end position="622"/>
    </location>
</feature>
<accession>A0A9W6XHU1</accession>
<feature type="compositionally biased region" description="Polar residues" evidence="1">
    <location>
        <begin position="418"/>
        <end position="428"/>
    </location>
</feature>
<dbReference type="Pfam" id="PF03530">
    <property type="entry name" value="SK_channel"/>
    <property type="match status" value="1"/>
</dbReference>
<name>A0A9W6XHU1_9STRA</name>
<dbReference type="OrthoDB" id="73653at2759"/>
<gene>
    <name evidence="4" type="ORF">Pfra01_001133000</name>
</gene>
<feature type="compositionally biased region" description="Low complexity" evidence="1">
    <location>
        <begin position="704"/>
        <end position="713"/>
    </location>
</feature>
<keyword evidence="2" id="KW-0472">Membrane</keyword>
<dbReference type="GO" id="GO:0016020">
    <property type="term" value="C:membrane"/>
    <property type="evidence" value="ECO:0007669"/>
    <property type="project" value="InterPro"/>
</dbReference>
<dbReference type="AlphaFoldDB" id="A0A9W6XHU1"/>
<dbReference type="Gene3D" id="1.10.287.70">
    <property type="match status" value="1"/>
</dbReference>
<evidence type="ECO:0000259" key="3">
    <source>
        <dbReference type="Pfam" id="PF07885"/>
    </source>
</evidence>
<evidence type="ECO:0000256" key="1">
    <source>
        <dbReference type="SAM" id="MobiDB-lite"/>
    </source>
</evidence>
<evidence type="ECO:0000313" key="4">
    <source>
        <dbReference type="EMBL" id="GMF38837.1"/>
    </source>
</evidence>
<feature type="compositionally biased region" description="Polar residues" evidence="1">
    <location>
        <begin position="605"/>
        <end position="619"/>
    </location>
</feature>
<feature type="transmembrane region" description="Helical" evidence="2">
    <location>
        <begin position="140"/>
        <end position="163"/>
    </location>
</feature>
<evidence type="ECO:0000313" key="5">
    <source>
        <dbReference type="Proteomes" id="UP001165121"/>
    </source>
</evidence>
<evidence type="ECO:0000256" key="2">
    <source>
        <dbReference type="SAM" id="Phobius"/>
    </source>
</evidence>
<proteinExistence type="predicted"/>
<reference evidence="4" key="1">
    <citation type="submission" date="2023-04" db="EMBL/GenBank/DDBJ databases">
        <title>Phytophthora fragariaefolia NBRC 109709.</title>
        <authorList>
            <person name="Ichikawa N."/>
            <person name="Sato H."/>
            <person name="Tonouchi N."/>
        </authorList>
    </citation>
    <scope>NUCLEOTIDE SEQUENCE</scope>
    <source>
        <strain evidence="4">NBRC 109709</strain>
    </source>
</reference>
<keyword evidence="5" id="KW-1185">Reference proteome</keyword>
<feature type="transmembrane region" description="Helical" evidence="2">
    <location>
        <begin position="337"/>
        <end position="363"/>
    </location>
</feature>
<protein>
    <submittedName>
        <fullName evidence="4">Unnamed protein product</fullName>
    </submittedName>
</protein>
<dbReference type="PANTHER" id="PTHR10153">
    <property type="entry name" value="SMALL CONDUCTANCE CALCIUM-ACTIVATED POTASSIUM CHANNEL"/>
    <property type="match status" value="1"/>
</dbReference>
<feature type="domain" description="Potassium channel" evidence="3">
    <location>
        <begin position="306"/>
        <end position="361"/>
    </location>
</feature>
<dbReference type="EMBL" id="BSXT01001120">
    <property type="protein sequence ID" value="GMF38837.1"/>
    <property type="molecule type" value="Genomic_DNA"/>
</dbReference>
<sequence>MPSRNEIVPLNSSGTAAAESSEADTRPGPGTVTVPPPQKPKANNASNTFSSKIKASSTDMASAQELRVALVRAQRRHTAFQLFFGVFGLVLMMVQMEYLWFINTQTLPEVCPVESTTQCPQCFTALSTAVPVKEGRMILLALRFLITFSTVLLLYYVYLYYAAECEIMKLKNIMPPKATLLSSSLRRILLAEMAILAVHPFPGIEGVDPRWPQLTVATSLIMFSRVALVLRVVQLRNSFNSSNGWFIGALTNVDFTATFFLKSTLKNHPTSCLIASFTSLGFVAGYALFMTERFLCAFRRDSCCQPMALDDALWMLVITILTIGYGDVVPHTTLGRVIAVFAGIFGTLSTAVTIAVMSNYLVLTRSEHKVNAFLKKDENRRLINDHAARALQAFVQLRAAQRRHNRSNPNNPDGGVNGSVSVTTTEAPTESEGKPTGTNTTRRALRQAELKLFTVLSKYRQVKRRVHSHDVSDPMDSQMTMLEMMEVNVEYIRTKIEELSELFLTQTADRARSKRKLSNVITAAAVLDPPALTTQASGGGSLSLPSSSGSLALMQQLQLQPNQFQRTPPHPQQQSYQLRQRVPTMSTLQENDRSGSSPRNSLSSEATSNLGSTTTQSGLPSPENVPTWALVLELTLQSLLEQVSRVSDEVEAMKTRVAMQNEIIENRVLNLEKRLVVSDALHEMSMSRGSARNLLRRGSKSSDDGSSAGSTSTPPRLRRGSTVTLRRPSIHNFVTPSELNEFQKPNEDQDEG</sequence>
<dbReference type="InterPro" id="IPR015449">
    <property type="entry name" value="K_chnl_Ca-activ_SK"/>
</dbReference>
<feature type="transmembrane region" description="Helical" evidence="2">
    <location>
        <begin position="82"/>
        <end position="102"/>
    </location>
</feature>
<organism evidence="4 5">
    <name type="scientific">Phytophthora fragariaefolia</name>
    <dbReference type="NCBI Taxonomy" id="1490495"/>
    <lineage>
        <taxon>Eukaryota</taxon>
        <taxon>Sar</taxon>
        <taxon>Stramenopiles</taxon>
        <taxon>Oomycota</taxon>
        <taxon>Peronosporomycetes</taxon>
        <taxon>Peronosporales</taxon>
        <taxon>Peronosporaceae</taxon>
        <taxon>Phytophthora</taxon>
    </lineage>
</organism>
<keyword evidence="2" id="KW-0812">Transmembrane</keyword>
<feature type="transmembrane region" description="Helical" evidence="2">
    <location>
        <begin position="273"/>
        <end position="295"/>
    </location>
</feature>
<dbReference type="Proteomes" id="UP001165121">
    <property type="component" value="Unassembled WGS sequence"/>
</dbReference>
<feature type="region of interest" description="Disordered" evidence="1">
    <location>
        <begin position="402"/>
        <end position="442"/>
    </location>
</feature>
<dbReference type="GO" id="GO:0016286">
    <property type="term" value="F:small conductance calcium-activated potassium channel activity"/>
    <property type="evidence" value="ECO:0007669"/>
    <property type="project" value="InterPro"/>
</dbReference>
<feature type="transmembrane region" description="Helical" evidence="2">
    <location>
        <begin position="307"/>
        <end position="325"/>
    </location>
</feature>
<dbReference type="Pfam" id="PF07885">
    <property type="entry name" value="Ion_trans_2"/>
    <property type="match status" value="1"/>
</dbReference>
<feature type="region of interest" description="Disordered" evidence="1">
    <location>
        <begin position="1"/>
        <end position="48"/>
    </location>
</feature>
<feature type="region of interest" description="Disordered" evidence="1">
    <location>
        <begin position="687"/>
        <end position="752"/>
    </location>
</feature>
<dbReference type="InterPro" id="IPR013099">
    <property type="entry name" value="K_chnl_dom"/>
</dbReference>
<keyword evidence="2" id="KW-1133">Transmembrane helix</keyword>